<dbReference type="EMBL" id="JBHFFA010000001">
    <property type="protein sequence ID" value="KAL2649688.1"/>
    <property type="molecule type" value="Genomic_DNA"/>
</dbReference>
<reference evidence="5 6" key="1">
    <citation type="submission" date="2024-09" db="EMBL/GenBank/DDBJ databases">
        <title>Chromosome-scale assembly of Riccia fluitans.</title>
        <authorList>
            <person name="Paukszto L."/>
            <person name="Sawicki J."/>
            <person name="Karawczyk K."/>
            <person name="Piernik-Szablinska J."/>
            <person name="Szczecinska M."/>
            <person name="Mazdziarz M."/>
        </authorList>
    </citation>
    <scope>NUCLEOTIDE SEQUENCE [LARGE SCALE GENOMIC DNA]</scope>
    <source>
        <strain evidence="5">Rf_01</strain>
        <tissue evidence="5">Aerial parts of the thallus</tissue>
    </source>
</reference>
<dbReference type="Pfam" id="PF00730">
    <property type="entry name" value="HhH-GPD"/>
    <property type="match status" value="1"/>
</dbReference>
<organism evidence="5 6">
    <name type="scientific">Riccia fluitans</name>
    <dbReference type="NCBI Taxonomy" id="41844"/>
    <lineage>
        <taxon>Eukaryota</taxon>
        <taxon>Viridiplantae</taxon>
        <taxon>Streptophyta</taxon>
        <taxon>Embryophyta</taxon>
        <taxon>Marchantiophyta</taxon>
        <taxon>Marchantiopsida</taxon>
        <taxon>Marchantiidae</taxon>
        <taxon>Marchantiales</taxon>
        <taxon>Ricciaceae</taxon>
        <taxon>Riccia</taxon>
    </lineage>
</organism>
<evidence type="ECO:0000259" key="4">
    <source>
        <dbReference type="SMART" id="SM00478"/>
    </source>
</evidence>
<dbReference type="FunFam" id="1.10.340.30:FF:000004">
    <property type="entry name" value="DNA-3-methyladenine glycosylase II"/>
    <property type="match status" value="1"/>
</dbReference>
<comment type="similarity">
    <text evidence="1">Belongs to the alkylbase DNA glycosidase AlkA family.</text>
</comment>
<comment type="caution">
    <text evidence="5">The sequence shown here is derived from an EMBL/GenBank/DDBJ whole genome shotgun (WGS) entry which is preliminary data.</text>
</comment>
<evidence type="ECO:0000256" key="2">
    <source>
        <dbReference type="ARBA" id="ARBA00022763"/>
    </source>
</evidence>
<dbReference type="Gene3D" id="1.10.1670.40">
    <property type="match status" value="1"/>
</dbReference>
<keyword evidence="6" id="KW-1185">Reference proteome</keyword>
<dbReference type="InterPro" id="IPR011257">
    <property type="entry name" value="DNA_glycosylase"/>
</dbReference>
<dbReference type="InterPro" id="IPR003265">
    <property type="entry name" value="HhH-GPD_domain"/>
</dbReference>
<evidence type="ECO:0000256" key="1">
    <source>
        <dbReference type="ARBA" id="ARBA00010817"/>
    </source>
</evidence>
<protein>
    <recommendedName>
        <fullName evidence="4">HhH-GPD domain-containing protein</fullName>
    </recommendedName>
</protein>
<keyword evidence="3" id="KW-0234">DNA repair</keyword>
<dbReference type="SMART" id="SM00478">
    <property type="entry name" value="ENDO3c"/>
    <property type="match status" value="1"/>
</dbReference>
<dbReference type="PANTHER" id="PTHR43003">
    <property type="entry name" value="DNA-3-METHYLADENINE GLYCOSYLASE"/>
    <property type="match status" value="1"/>
</dbReference>
<dbReference type="InterPro" id="IPR051912">
    <property type="entry name" value="Alkylbase_DNA_Glycosylase/TA"/>
</dbReference>
<name>A0ABD1ZE18_9MARC</name>
<dbReference type="PANTHER" id="PTHR43003:SF5">
    <property type="entry name" value="DNA-3-METHYLADENINE GLYCOSYLASE"/>
    <property type="match status" value="1"/>
</dbReference>
<dbReference type="Proteomes" id="UP001605036">
    <property type="component" value="Unassembled WGS sequence"/>
</dbReference>
<dbReference type="SUPFAM" id="SSF48150">
    <property type="entry name" value="DNA-glycosylase"/>
    <property type="match status" value="1"/>
</dbReference>
<dbReference type="CDD" id="cd00056">
    <property type="entry name" value="ENDO3c"/>
    <property type="match status" value="1"/>
</dbReference>
<evidence type="ECO:0000313" key="6">
    <source>
        <dbReference type="Proteomes" id="UP001605036"/>
    </source>
</evidence>
<dbReference type="GO" id="GO:0006281">
    <property type="term" value="P:DNA repair"/>
    <property type="evidence" value="ECO:0007669"/>
    <property type="project" value="UniProtKB-KW"/>
</dbReference>
<keyword evidence="2" id="KW-0227">DNA damage</keyword>
<evidence type="ECO:0000256" key="3">
    <source>
        <dbReference type="ARBA" id="ARBA00023204"/>
    </source>
</evidence>
<evidence type="ECO:0000313" key="5">
    <source>
        <dbReference type="EMBL" id="KAL2649688.1"/>
    </source>
</evidence>
<dbReference type="Gene3D" id="1.10.340.30">
    <property type="entry name" value="Hypothetical protein, domain 2"/>
    <property type="match status" value="1"/>
</dbReference>
<gene>
    <name evidence="5" type="ORF">R1flu_017816</name>
</gene>
<accession>A0ABD1ZE18</accession>
<sequence>MSSSGKGETVPGLLDGKISFRARKLVWESSSKQAVEAASSLDGSDNQPEILYPDAVPLRENEENGCVGGESATEKIRCRRSPSSRKRVKSTITYSEERRVTRSRTAASAAKVSSDEQPATSVSVAEKLSVDFWHSSLSENTDHVAVNGPSVLGLPRKSMLASEDVLAAIQHLKSADSRLRAVIEMHEGPKFERCSSAFTALVRSIVFQQLATKAASTIFGRVVDLCGGLGKVEPVTIAGLSKEQLRGAGLSERKASYVHDLAAHFLTGNLSDVSINEMDDENLTKALTAVRGIGVWSVHMFMLFSLHRPDVLPVGDLGVRKGFQKLYQLKSLPSPAEMENLSSSWQPYRSIGSWYMWRVLNMTLPF</sequence>
<feature type="domain" description="HhH-GPD" evidence="4">
    <location>
        <begin position="206"/>
        <end position="361"/>
    </location>
</feature>
<dbReference type="GO" id="GO:0003684">
    <property type="term" value="F:damaged DNA binding"/>
    <property type="evidence" value="ECO:0007669"/>
    <property type="project" value="UniProtKB-ARBA"/>
</dbReference>
<dbReference type="AlphaFoldDB" id="A0ABD1ZE18"/>
<proteinExistence type="inferred from homology"/>